<keyword evidence="1" id="KW-0472">Membrane</keyword>
<comment type="caution">
    <text evidence="2">The sequence shown here is derived from an EMBL/GenBank/DDBJ whole genome shotgun (WGS) entry which is preliminary data.</text>
</comment>
<evidence type="ECO:0000256" key="1">
    <source>
        <dbReference type="SAM" id="Phobius"/>
    </source>
</evidence>
<accession>A0AAV2BYI0</accession>
<keyword evidence="1" id="KW-0812">Transmembrane</keyword>
<reference evidence="2 3" key="1">
    <citation type="submission" date="2024-04" db="EMBL/GenBank/DDBJ databases">
        <authorList>
            <person name="Rising A."/>
            <person name="Reimegard J."/>
            <person name="Sonavane S."/>
            <person name="Akerstrom W."/>
            <person name="Nylinder S."/>
            <person name="Hedman E."/>
            <person name="Kallberg Y."/>
        </authorList>
    </citation>
    <scope>NUCLEOTIDE SEQUENCE [LARGE SCALE GENOMIC DNA]</scope>
</reference>
<sequence>MMSPSSFQGRDMDSISTLVFSALLLTSAILLILFTSKIITKLIFARSLDTPFACLQHTSPDIRLYIATAPGHHPYFRVLEEYEQKLESFAAVEDIPERKGKQILVV</sequence>
<organism evidence="2 3">
    <name type="scientific">Larinioides sclopetarius</name>
    <dbReference type="NCBI Taxonomy" id="280406"/>
    <lineage>
        <taxon>Eukaryota</taxon>
        <taxon>Metazoa</taxon>
        <taxon>Ecdysozoa</taxon>
        <taxon>Arthropoda</taxon>
        <taxon>Chelicerata</taxon>
        <taxon>Arachnida</taxon>
        <taxon>Araneae</taxon>
        <taxon>Araneomorphae</taxon>
        <taxon>Entelegynae</taxon>
        <taxon>Araneoidea</taxon>
        <taxon>Araneidae</taxon>
        <taxon>Larinioides</taxon>
    </lineage>
</organism>
<keyword evidence="3" id="KW-1185">Reference proteome</keyword>
<evidence type="ECO:0000313" key="3">
    <source>
        <dbReference type="Proteomes" id="UP001497382"/>
    </source>
</evidence>
<dbReference type="AlphaFoldDB" id="A0AAV2BYI0"/>
<proteinExistence type="predicted"/>
<keyword evidence="1" id="KW-1133">Transmembrane helix</keyword>
<gene>
    <name evidence="2" type="ORF">LARSCL_LOCUS22446</name>
</gene>
<dbReference type="EMBL" id="CAXIEN010000653">
    <property type="protein sequence ID" value="CAL1301327.1"/>
    <property type="molecule type" value="Genomic_DNA"/>
</dbReference>
<protein>
    <submittedName>
        <fullName evidence="2">Uncharacterized protein</fullName>
    </submittedName>
</protein>
<feature type="transmembrane region" description="Helical" evidence="1">
    <location>
        <begin position="15"/>
        <end position="34"/>
    </location>
</feature>
<name>A0AAV2BYI0_9ARAC</name>
<evidence type="ECO:0000313" key="2">
    <source>
        <dbReference type="EMBL" id="CAL1301327.1"/>
    </source>
</evidence>
<dbReference type="Proteomes" id="UP001497382">
    <property type="component" value="Unassembled WGS sequence"/>
</dbReference>